<dbReference type="SFLD" id="SFLDG00002">
    <property type="entry name" value="C1.7:_P-type_atpase_like"/>
    <property type="match status" value="1"/>
</dbReference>
<dbReference type="InterPro" id="IPR001757">
    <property type="entry name" value="P_typ_ATPase"/>
</dbReference>
<feature type="binding site" evidence="13">
    <location>
        <position position="607"/>
    </location>
    <ligand>
        <name>ATP</name>
        <dbReference type="ChEBI" id="CHEBI:30616"/>
    </ligand>
</feature>
<feature type="binding site" evidence="13">
    <location>
        <position position="747"/>
    </location>
    <ligand>
        <name>ATP</name>
        <dbReference type="ChEBI" id="CHEBI:30616"/>
    </ligand>
</feature>
<feature type="binding site" evidence="13">
    <location>
        <position position="848"/>
    </location>
    <ligand>
        <name>ATP</name>
        <dbReference type="ChEBI" id="CHEBI:30616"/>
    </ligand>
</feature>
<evidence type="ECO:0000256" key="7">
    <source>
        <dbReference type="ARBA" id="ARBA00022842"/>
    </source>
</evidence>
<keyword evidence="10 15" id="KW-0472">Membrane</keyword>
<dbReference type="PRINTS" id="PR00119">
    <property type="entry name" value="CATATPASE"/>
</dbReference>
<dbReference type="InterPro" id="IPR023299">
    <property type="entry name" value="ATPase_P-typ_cyto_dom_N"/>
</dbReference>
<evidence type="ECO:0000256" key="5">
    <source>
        <dbReference type="ARBA" id="ARBA00022741"/>
    </source>
</evidence>
<feature type="binding site" evidence="13">
    <location>
        <position position="912"/>
    </location>
    <ligand>
        <name>ATP</name>
        <dbReference type="ChEBI" id="CHEBI:30616"/>
    </ligand>
</feature>
<evidence type="ECO:0000259" key="16">
    <source>
        <dbReference type="Pfam" id="PF00248"/>
    </source>
</evidence>
<dbReference type="CDD" id="cd19093">
    <property type="entry name" value="AKR_AtPLR-like"/>
    <property type="match status" value="1"/>
</dbReference>
<evidence type="ECO:0000256" key="6">
    <source>
        <dbReference type="ARBA" id="ARBA00022840"/>
    </source>
</evidence>
<evidence type="ECO:0000256" key="14">
    <source>
        <dbReference type="PIRSR" id="PIRSR606539-3"/>
    </source>
</evidence>
<keyword evidence="3 15" id="KW-0812">Transmembrane</keyword>
<organism evidence="19 20">
    <name type="scientific">Elliptochloris bilobata</name>
    <dbReference type="NCBI Taxonomy" id="381761"/>
    <lineage>
        <taxon>Eukaryota</taxon>
        <taxon>Viridiplantae</taxon>
        <taxon>Chlorophyta</taxon>
        <taxon>core chlorophytes</taxon>
        <taxon>Trebouxiophyceae</taxon>
        <taxon>Trebouxiophyceae incertae sedis</taxon>
        <taxon>Elliptochloris clade</taxon>
        <taxon>Elliptochloris</taxon>
    </lineage>
</organism>
<evidence type="ECO:0000313" key="20">
    <source>
        <dbReference type="Proteomes" id="UP001445335"/>
    </source>
</evidence>
<feature type="binding site" evidence="13">
    <location>
        <position position="432"/>
    </location>
    <ligand>
        <name>ATP</name>
        <dbReference type="ChEBI" id="CHEBI:30616"/>
    </ligand>
</feature>
<feature type="binding site" evidence="13">
    <location>
        <position position="745"/>
    </location>
    <ligand>
        <name>ATP</name>
        <dbReference type="ChEBI" id="CHEBI:30616"/>
    </ligand>
</feature>
<feature type="transmembrane region" description="Helical" evidence="15">
    <location>
        <begin position="1045"/>
        <end position="1067"/>
    </location>
</feature>
<keyword evidence="8 15" id="KW-1278">Translocase</keyword>
<dbReference type="InterPro" id="IPR023298">
    <property type="entry name" value="ATPase_P-typ_TM_dom_sf"/>
</dbReference>
<dbReference type="SUPFAM" id="SSF81653">
    <property type="entry name" value="Calcium ATPase, transduction domain A"/>
    <property type="match status" value="1"/>
</dbReference>
<dbReference type="NCBIfam" id="TIGR01652">
    <property type="entry name" value="ATPase-Plipid"/>
    <property type="match status" value="1"/>
</dbReference>
<feature type="binding site" evidence="13">
    <location>
        <position position="911"/>
    </location>
    <ligand>
        <name>ATP</name>
        <dbReference type="ChEBI" id="CHEBI:30616"/>
    </ligand>
</feature>
<evidence type="ECO:0000313" key="19">
    <source>
        <dbReference type="EMBL" id="KAK9836118.1"/>
    </source>
</evidence>
<feature type="binding site" evidence="13">
    <location>
        <position position="665"/>
    </location>
    <ligand>
        <name>ATP</name>
        <dbReference type="ChEBI" id="CHEBI:30616"/>
    </ligand>
</feature>
<dbReference type="SUPFAM" id="SSF81660">
    <property type="entry name" value="Metal cation-transporting ATPase, ATP-binding domain N"/>
    <property type="match status" value="1"/>
</dbReference>
<reference evidence="19 20" key="1">
    <citation type="journal article" date="2024" name="Nat. Commun.">
        <title>Phylogenomics reveals the evolutionary origins of lichenization in chlorophyte algae.</title>
        <authorList>
            <person name="Puginier C."/>
            <person name="Libourel C."/>
            <person name="Otte J."/>
            <person name="Skaloud P."/>
            <person name="Haon M."/>
            <person name="Grisel S."/>
            <person name="Petersen M."/>
            <person name="Berrin J.G."/>
            <person name="Delaux P.M."/>
            <person name="Dal Grande F."/>
            <person name="Keller J."/>
        </authorList>
    </citation>
    <scope>NUCLEOTIDE SEQUENCE [LARGE SCALE GENOMIC DNA]</scope>
    <source>
        <strain evidence="19 20">SAG 245.80</strain>
    </source>
</reference>
<feature type="binding site" evidence="13">
    <location>
        <position position="842"/>
    </location>
    <ligand>
        <name>ATP</name>
        <dbReference type="ChEBI" id="CHEBI:30616"/>
    </ligand>
</feature>
<evidence type="ECO:0000256" key="9">
    <source>
        <dbReference type="ARBA" id="ARBA00022989"/>
    </source>
</evidence>
<gene>
    <name evidence="19" type="ORF">WJX81_002623</name>
</gene>
<feature type="transmembrane region" description="Helical" evidence="15">
    <location>
        <begin position="96"/>
        <end position="123"/>
    </location>
</feature>
<feature type="binding site" evidence="13">
    <location>
        <position position="746"/>
    </location>
    <ligand>
        <name>ATP</name>
        <dbReference type="ChEBI" id="CHEBI:30616"/>
    </ligand>
</feature>
<dbReference type="Pfam" id="PF13246">
    <property type="entry name" value="Cation_ATPase"/>
    <property type="match status" value="1"/>
</dbReference>
<dbReference type="GO" id="GO:0005886">
    <property type="term" value="C:plasma membrane"/>
    <property type="evidence" value="ECO:0007669"/>
    <property type="project" value="TreeGrafter"/>
</dbReference>
<comment type="catalytic activity">
    <reaction evidence="11 15">
        <text>ATP + H2O + phospholipidSide 1 = ADP + phosphate + phospholipidSide 2.</text>
        <dbReference type="EC" id="7.6.2.1"/>
    </reaction>
</comment>
<feature type="binding site" evidence="14">
    <location>
        <position position="432"/>
    </location>
    <ligand>
        <name>Mg(2+)</name>
        <dbReference type="ChEBI" id="CHEBI:18420"/>
    </ligand>
</feature>
<feature type="transmembrane region" description="Helical" evidence="15">
    <location>
        <begin position="998"/>
        <end position="1018"/>
    </location>
</feature>
<dbReference type="SFLD" id="SFLDF00027">
    <property type="entry name" value="p-type_atpase"/>
    <property type="match status" value="1"/>
</dbReference>
<dbReference type="Gene3D" id="2.70.150.10">
    <property type="entry name" value="Calcium-transporting ATPase, cytoplasmic transduction domain A"/>
    <property type="match status" value="1"/>
</dbReference>
<dbReference type="PANTHER" id="PTHR24092:SF150">
    <property type="entry name" value="PHOSPHOLIPID-TRANSPORTING ATPASE"/>
    <property type="match status" value="1"/>
</dbReference>
<dbReference type="InterPro" id="IPR032631">
    <property type="entry name" value="P-type_ATPase_N"/>
</dbReference>
<evidence type="ECO:0000259" key="17">
    <source>
        <dbReference type="Pfam" id="PF16209"/>
    </source>
</evidence>
<dbReference type="SFLD" id="SFLDS00003">
    <property type="entry name" value="Haloacid_Dehalogenase"/>
    <property type="match status" value="1"/>
</dbReference>
<feature type="binding site" evidence="14">
    <location>
        <position position="434"/>
    </location>
    <ligand>
        <name>Mg(2+)</name>
        <dbReference type="ChEBI" id="CHEBI:18420"/>
    </ligand>
</feature>
<protein>
    <recommendedName>
        <fullName evidence="15">Phospholipid-transporting ATPase</fullName>
        <ecNumber evidence="15">7.6.2.1</ecNumber>
    </recommendedName>
</protein>
<sequence length="1546" mass="166603">MSGTWPALGARLSATLSRQSFFGSKKEDSWAAFEDAAGPLVDGQRRVRLGPDAGNGSFPGNSVRTSKYNVLTFLPIFLFTMFSRVAYLYFAAQASLAWWAVVSPFAPYGPTLSLLFVLAVAAIKAIVEDRKRHQEDRRTNNSTAHVLHANGIVTDVRWHNVAVGMVLEVRDGEDFPADLLCLHCASEHNVCYVKTTNLDGESNLKIRRPVDMKGAMPRSQAEAAELLGLLQCEPPNARLHTFEGRLSFHSLDGSLTAVPVTIDEVLLRGCTLKNSGRIAGLVVYTGAESRIQMNAAAPPRKRGAFDTFLNVQITLVLVLQMALCLACSLVSLWWRNSAGYARYYLALNIYNEGNYMNGAQYVGILFLTFWILLSYLVPLSLFVTMEIVKFVLCGVYIARDPAIREGKGGEPAIARNSDIVEDLGLVRYVFSDKTGTLTANEMQLRAVAMRGATFGGRDVRLEQLPPEQPEANLRAFDPRLAAAAKALRADSRWRKTLHSGGSDAAALGAPLPAIDPEGGEGLALGLAALDFWTSVCVCHTLIVEHDAAQDGAAAGTPAFQGPSPDEVALVGAARRLGFEFVARSRTHVTLKLHGEEVRHELLNLMDFTSERARMSVITRAPDGTIRLFSKGADTKILPRLRAGTAAELVTTTQRHLHDFSVQGLRTLMLATRVLDAQQWAAWDKRYQAAASSLDAREERIAQAAEEIEKDLELVGLTAIEDKLQEGVPRAIGTLIAAGMKVWMITGDKQETAINIAVACRLVHRPAALLRCNAGGSAEAAAARLAELLAEANKGAANGAKAGGGGGVEMVIDGPTLSRVLGTPAEGRLAALAARCSGVVVCRASPAQKAAIVRLMARNELFGEQVDGPAASAPARQQRCDALDWARGVLGLARREMARTRARSLAIGDGANDVAMIQAADIGVGVMGKEGRQAVNNSDFAIGQFRFLTRLLLVHGALSDYRLARLIRYSFYKNIAFSFSFFFYQIFNGWSGQATLDGITAAFYNAFFTSLPIGAFALFDRPLRRLSTLEAHPEAYNRKPPLTAAAFWKSGVALAVVHALIVFFVPYLSLASDGARLTDDLFSYGKTIFLGIIGAVSLEVALVSRFWTAPFTLAWALSFGFCFPWLPILGLILEGLGTASSSQIGVGQKLMATPRFWLQILLVYVIAFSVRVVERAARWLFFPNDNMILAELEPGGPGGLRRKLPARFHWGPIQLDALLGPSSDAAASQAVAPKSIALGGSDLRVSPLGLGTLQWGDPGCGFGKQYDEAQLREVFDAAVAGGITFFDTAEVYGYQGIKEGQSSEHLVGRFASQADASAPLVLGTKFFTVPWTNVLVGGGFRLGRQAMIDALRASMGRLGVSQVELYQVHFPFPAYGNKLLAEALAQAVGEGLCRAVGVCNYSSEQLQELHGLLAQRGVPLASNQVKYNLLERAPEKSGLLQRCADLNVTVVAHSPLSQGLLTGKYVQEGGGSKADSIRPVLKLMQLIGALSGNKSVPQVALGYLMAKGAVPIPGAKTVEQVSEHLGVLQWVLDDNEVAMLDERLNAL</sequence>
<dbReference type="EMBL" id="JALJOU010000026">
    <property type="protein sequence ID" value="KAK9836118.1"/>
    <property type="molecule type" value="Genomic_DNA"/>
</dbReference>
<feature type="binding site" evidence="14">
    <location>
        <position position="908"/>
    </location>
    <ligand>
        <name>Mg(2+)</name>
        <dbReference type="ChEBI" id="CHEBI:18420"/>
    </ligand>
</feature>
<dbReference type="Pfam" id="PF16212">
    <property type="entry name" value="PhoLip_ATPase_C"/>
    <property type="match status" value="1"/>
</dbReference>
<dbReference type="Pfam" id="PF00248">
    <property type="entry name" value="Aldo_ket_red"/>
    <property type="match status" value="1"/>
</dbReference>
<accession>A0AAW1RR97</accession>
<comment type="similarity">
    <text evidence="2 15">Belongs to the cation transport ATPase (P-type) (TC 3.A.3) family. Type IV subfamily.</text>
</comment>
<feature type="transmembrane region" description="Helical" evidence="15">
    <location>
        <begin position="1113"/>
        <end position="1135"/>
    </location>
</feature>
<dbReference type="InterPro" id="IPR023214">
    <property type="entry name" value="HAD_sf"/>
</dbReference>
<feature type="binding site" evidence="13">
    <location>
        <position position="630"/>
    </location>
    <ligand>
        <name>ATP</name>
        <dbReference type="ChEBI" id="CHEBI:30616"/>
    </ligand>
</feature>
<dbReference type="InterPro" id="IPR036812">
    <property type="entry name" value="NAD(P)_OxRdtase_dom_sf"/>
</dbReference>
<feature type="transmembrane region" description="Helical" evidence="15">
    <location>
        <begin position="1087"/>
        <end position="1106"/>
    </location>
</feature>
<feature type="transmembrane region" description="Helical" evidence="15">
    <location>
        <begin position="361"/>
        <end position="383"/>
    </location>
</feature>
<dbReference type="NCBIfam" id="TIGR01494">
    <property type="entry name" value="ATPase_P-type"/>
    <property type="match status" value="1"/>
</dbReference>
<comment type="caution">
    <text evidence="19">The sequence shown here is derived from an EMBL/GenBank/DDBJ whole genome shotgun (WGS) entry which is preliminary data.</text>
</comment>
<dbReference type="InterPro" id="IPR032630">
    <property type="entry name" value="P_typ_ATPase_c"/>
</dbReference>
<feature type="binding site" evidence="13">
    <location>
        <position position="433"/>
    </location>
    <ligand>
        <name>ATP</name>
        <dbReference type="ChEBI" id="CHEBI:30616"/>
    </ligand>
</feature>
<evidence type="ECO:0000256" key="3">
    <source>
        <dbReference type="ARBA" id="ARBA00022692"/>
    </source>
</evidence>
<dbReference type="InterPro" id="IPR023210">
    <property type="entry name" value="NADP_OxRdtase_dom"/>
</dbReference>
<feature type="transmembrane region" description="Helical" evidence="15">
    <location>
        <begin position="970"/>
        <end position="986"/>
    </location>
</feature>
<dbReference type="InterPro" id="IPR044492">
    <property type="entry name" value="P_typ_ATPase_HD_dom"/>
</dbReference>
<evidence type="ECO:0000256" key="10">
    <source>
        <dbReference type="ARBA" id="ARBA00023136"/>
    </source>
</evidence>
<feature type="domain" description="P-type ATPase N-terminal" evidence="17">
    <location>
        <begin position="57"/>
        <end position="108"/>
    </location>
</feature>
<dbReference type="InterPro" id="IPR036412">
    <property type="entry name" value="HAD-like_sf"/>
</dbReference>
<evidence type="ECO:0000256" key="11">
    <source>
        <dbReference type="ARBA" id="ARBA00034036"/>
    </source>
</evidence>
<keyword evidence="20" id="KW-1185">Reference proteome</keyword>
<dbReference type="PANTHER" id="PTHR24092">
    <property type="entry name" value="PROBABLE PHOSPHOLIPID-TRANSPORTING ATPASE"/>
    <property type="match status" value="1"/>
</dbReference>
<name>A0AAW1RR97_9CHLO</name>
<dbReference type="InterPro" id="IPR018303">
    <property type="entry name" value="ATPase_P-typ_P_site"/>
</dbReference>
<dbReference type="GO" id="GO:0045332">
    <property type="term" value="P:phospholipid translocation"/>
    <property type="evidence" value="ECO:0007669"/>
    <property type="project" value="TreeGrafter"/>
</dbReference>
<dbReference type="Proteomes" id="UP001445335">
    <property type="component" value="Unassembled WGS sequence"/>
</dbReference>
<evidence type="ECO:0000256" key="12">
    <source>
        <dbReference type="PIRSR" id="PIRSR606539-1"/>
    </source>
</evidence>
<evidence type="ECO:0000256" key="1">
    <source>
        <dbReference type="ARBA" id="ARBA00004141"/>
    </source>
</evidence>
<feature type="binding site" evidence="14">
    <location>
        <position position="912"/>
    </location>
    <ligand>
        <name>Mg(2+)</name>
        <dbReference type="ChEBI" id="CHEBI:18420"/>
    </ligand>
</feature>
<dbReference type="GO" id="GO:0005524">
    <property type="term" value="F:ATP binding"/>
    <property type="evidence" value="ECO:0007669"/>
    <property type="project" value="UniProtKB-UniRule"/>
</dbReference>
<evidence type="ECO:0000256" key="13">
    <source>
        <dbReference type="PIRSR" id="PIRSR606539-2"/>
    </source>
</evidence>
<dbReference type="PROSITE" id="PS00154">
    <property type="entry name" value="ATPASE_E1_E2"/>
    <property type="match status" value="1"/>
</dbReference>
<evidence type="ECO:0000256" key="2">
    <source>
        <dbReference type="ARBA" id="ARBA00008109"/>
    </source>
</evidence>
<dbReference type="EC" id="7.6.2.1" evidence="15"/>
<feature type="active site" description="4-aspartylphosphate intermediate" evidence="12">
    <location>
        <position position="432"/>
    </location>
</feature>
<dbReference type="PROSITE" id="PS00062">
    <property type="entry name" value="ALDOKETO_REDUCTASE_2"/>
    <property type="match status" value="1"/>
</dbReference>
<feature type="transmembrane region" description="Helical" evidence="15">
    <location>
        <begin position="308"/>
        <end position="334"/>
    </location>
</feature>
<keyword evidence="4 14" id="KW-0479">Metal-binding</keyword>
<dbReference type="GO" id="GO:0016887">
    <property type="term" value="F:ATP hydrolysis activity"/>
    <property type="evidence" value="ECO:0007669"/>
    <property type="project" value="InterPro"/>
</dbReference>
<proteinExistence type="inferred from homology"/>
<feature type="binding site" evidence="13">
    <location>
        <position position="566"/>
    </location>
    <ligand>
        <name>ATP</name>
        <dbReference type="ChEBI" id="CHEBI:30616"/>
    </ligand>
</feature>
<dbReference type="InterPro" id="IPR018170">
    <property type="entry name" value="Aldo/ket_reductase_CS"/>
</dbReference>
<feature type="transmembrane region" description="Helical" evidence="15">
    <location>
        <begin position="1155"/>
        <end position="1172"/>
    </location>
</feature>
<feature type="binding site" evidence="13">
    <location>
        <position position="434"/>
    </location>
    <ligand>
        <name>ATP</name>
        <dbReference type="ChEBI" id="CHEBI:30616"/>
    </ligand>
</feature>
<keyword evidence="9 15" id="KW-1133">Transmembrane helix</keyword>
<dbReference type="Gene3D" id="3.40.50.1000">
    <property type="entry name" value="HAD superfamily/HAD-like"/>
    <property type="match status" value="2"/>
</dbReference>
<evidence type="ECO:0000256" key="15">
    <source>
        <dbReference type="RuleBase" id="RU362033"/>
    </source>
</evidence>
<dbReference type="InterPro" id="IPR006539">
    <property type="entry name" value="P-type_ATPase_IV"/>
</dbReference>
<dbReference type="GO" id="GO:0000287">
    <property type="term" value="F:magnesium ion binding"/>
    <property type="evidence" value="ECO:0007669"/>
    <property type="project" value="UniProtKB-UniRule"/>
</dbReference>
<dbReference type="Pfam" id="PF16209">
    <property type="entry name" value="PhoLip_ATPase_N"/>
    <property type="match status" value="1"/>
</dbReference>
<evidence type="ECO:0000256" key="4">
    <source>
        <dbReference type="ARBA" id="ARBA00022723"/>
    </source>
</evidence>
<feature type="transmembrane region" description="Helical" evidence="15">
    <location>
        <begin position="70"/>
        <end position="90"/>
    </location>
</feature>
<dbReference type="GO" id="GO:0016491">
    <property type="term" value="F:oxidoreductase activity"/>
    <property type="evidence" value="ECO:0007669"/>
    <property type="project" value="InterPro"/>
</dbReference>
<dbReference type="SUPFAM" id="SSF56784">
    <property type="entry name" value="HAD-like"/>
    <property type="match status" value="1"/>
</dbReference>
<feature type="domain" description="NADP-dependent oxidoreductase" evidence="16">
    <location>
        <begin position="1246"/>
        <end position="1541"/>
    </location>
</feature>
<dbReference type="Gene3D" id="3.40.1110.10">
    <property type="entry name" value="Calcium-transporting ATPase, cytoplasmic domain N"/>
    <property type="match status" value="2"/>
</dbReference>
<dbReference type="InterPro" id="IPR008250">
    <property type="entry name" value="ATPase_P-typ_transduc_dom_A_sf"/>
</dbReference>
<keyword evidence="6 13" id="KW-0067">ATP-binding</keyword>
<comment type="subcellular location">
    <subcellularLocation>
        <location evidence="1 15">Membrane</location>
        <topology evidence="1 15">Multi-pass membrane protein</topology>
    </subcellularLocation>
</comment>
<evidence type="ECO:0000259" key="18">
    <source>
        <dbReference type="Pfam" id="PF16212"/>
    </source>
</evidence>
<dbReference type="Gene3D" id="3.20.20.100">
    <property type="entry name" value="NADP-dependent oxidoreductase domain"/>
    <property type="match status" value="1"/>
</dbReference>
<keyword evidence="5 13" id="KW-0547">Nucleotide-binding</keyword>
<comment type="cofactor">
    <cofactor evidence="14">
        <name>Mg(2+)</name>
        <dbReference type="ChEBI" id="CHEBI:18420"/>
    </cofactor>
</comment>
<dbReference type="SUPFAM" id="SSF51430">
    <property type="entry name" value="NAD(P)-linked oxidoreductase"/>
    <property type="match status" value="1"/>
</dbReference>
<feature type="domain" description="P-type ATPase C-terminal" evidence="18">
    <location>
        <begin position="934"/>
        <end position="1183"/>
    </location>
</feature>
<keyword evidence="7 14" id="KW-0460">Magnesium</keyword>
<dbReference type="GO" id="GO:0140326">
    <property type="term" value="F:ATPase-coupled intramembrane lipid transporter activity"/>
    <property type="evidence" value="ECO:0007669"/>
    <property type="project" value="UniProtKB-EC"/>
</dbReference>
<evidence type="ECO:0000256" key="8">
    <source>
        <dbReference type="ARBA" id="ARBA00022967"/>
    </source>
</evidence>
<dbReference type="Gene3D" id="1.20.1110.10">
    <property type="entry name" value="Calcium-transporting ATPase, transmembrane domain"/>
    <property type="match status" value="1"/>
</dbReference>
<dbReference type="SUPFAM" id="SSF81665">
    <property type="entry name" value="Calcium ATPase, transmembrane domain M"/>
    <property type="match status" value="1"/>
</dbReference>